<evidence type="ECO:0000313" key="1">
    <source>
        <dbReference type="EMBL" id="MFC4034456.1"/>
    </source>
</evidence>
<gene>
    <name evidence="1" type="ORF">ACFO3J_23690</name>
</gene>
<evidence type="ECO:0000313" key="2">
    <source>
        <dbReference type="Proteomes" id="UP001595765"/>
    </source>
</evidence>
<dbReference type="Proteomes" id="UP001595765">
    <property type="component" value="Unassembled WGS sequence"/>
</dbReference>
<reference evidence="2" key="1">
    <citation type="journal article" date="2019" name="Int. J. Syst. Evol. Microbiol.">
        <title>The Global Catalogue of Microorganisms (GCM) 10K type strain sequencing project: providing services to taxonomists for standard genome sequencing and annotation.</title>
        <authorList>
            <consortium name="The Broad Institute Genomics Platform"/>
            <consortium name="The Broad Institute Genome Sequencing Center for Infectious Disease"/>
            <person name="Wu L."/>
            <person name="Ma J."/>
        </authorList>
    </citation>
    <scope>NUCLEOTIDE SEQUENCE [LARGE SCALE GENOMIC DNA]</scope>
    <source>
        <strain evidence="2">CGMCC 4.7237</strain>
    </source>
</reference>
<sequence length="218" mass="24540">MAQPYVAPLPDDQHSRLRAVGTKLEYLQSALYAGEAARRTATPNHPANTAGTRAYQEHVRVLRETHIQHEGWQRLRLDYLELVCNPDRTKSIGVMIGDAATGNPRFVATNLHRRGGATQRAAENNAQLALFPEPALPDEVLLGTEESTRLERWFLVSYRVQVDEAVRIHSELSLPRRVEGGFVVEWQDRILLPVLEMEGVSLPDEDGPDEIDISVDFR</sequence>
<accession>A0ABV8HX80</accession>
<name>A0ABV8HX80_9ACTN</name>
<organism evidence="1 2">
    <name type="scientific">Streptomyces polygonati</name>
    <dbReference type="NCBI Taxonomy" id="1617087"/>
    <lineage>
        <taxon>Bacteria</taxon>
        <taxon>Bacillati</taxon>
        <taxon>Actinomycetota</taxon>
        <taxon>Actinomycetes</taxon>
        <taxon>Kitasatosporales</taxon>
        <taxon>Streptomycetaceae</taxon>
        <taxon>Streptomyces</taxon>
    </lineage>
</organism>
<protein>
    <submittedName>
        <fullName evidence="1">Uncharacterized protein</fullName>
    </submittedName>
</protein>
<dbReference type="RefSeq" id="WP_386432593.1">
    <property type="nucleotide sequence ID" value="NZ_JBHSBB010000014.1"/>
</dbReference>
<comment type="caution">
    <text evidence="1">The sequence shown here is derived from an EMBL/GenBank/DDBJ whole genome shotgun (WGS) entry which is preliminary data.</text>
</comment>
<keyword evidence="2" id="KW-1185">Reference proteome</keyword>
<dbReference type="EMBL" id="JBHSBB010000014">
    <property type="protein sequence ID" value="MFC4034456.1"/>
    <property type="molecule type" value="Genomic_DNA"/>
</dbReference>
<proteinExistence type="predicted"/>